<name>A0ABM8NTY3_9BURK</name>
<dbReference type="Pfam" id="PF01885">
    <property type="entry name" value="PTS_2-RNA"/>
    <property type="match status" value="1"/>
</dbReference>
<evidence type="ECO:0000256" key="1">
    <source>
        <dbReference type="ARBA" id="ARBA00009836"/>
    </source>
</evidence>
<dbReference type="InterPro" id="IPR042080">
    <property type="entry name" value="RNA_2'-PTrans_N"/>
</dbReference>
<dbReference type="HAMAP" id="MF_00299">
    <property type="entry name" value="KptA"/>
    <property type="match status" value="1"/>
</dbReference>
<dbReference type="GO" id="GO:0016740">
    <property type="term" value="F:transferase activity"/>
    <property type="evidence" value="ECO:0007669"/>
    <property type="project" value="UniProtKB-KW"/>
</dbReference>
<evidence type="ECO:0000313" key="7">
    <source>
        <dbReference type="Proteomes" id="UP000598032"/>
    </source>
</evidence>
<dbReference type="InterPro" id="IPR002745">
    <property type="entry name" value="Ptrans_KptA/Tpt1"/>
</dbReference>
<evidence type="ECO:0000256" key="5">
    <source>
        <dbReference type="HAMAP-Rule" id="MF_00299"/>
    </source>
</evidence>
<comment type="function">
    <text evidence="4 5">Removes the 2'-phosphate from RNA via an intermediate in which the phosphate is ADP-ribosylated by NAD followed by a presumed transesterification to release the RNA and generate ADP-ribose 1''-2''-cyclic phosphate (APPR&gt;P). May function as an ADP-ribosylase.</text>
</comment>
<dbReference type="Gene3D" id="3.20.170.30">
    <property type="match status" value="1"/>
</dbReference>
<dbReference type="InterPro" id="IPR022928">
    <property type="entry name" value="RNA_2'-PTrans_KptA"/>
</dbReference>
<dbReference type="Proteomes" id="UP000598032">
    <property type="component" value="Unassembled WGS sequence"/>
</dbReference>
<dbReference type="SUPFAM" id="SSF56399">
    <property type="entry name" value="ADP-ribosylation"/>
    <property type="match status" value="1"/>
</dbReference>
<evidence type="ECO:0000256" key="3">
    <source>
        <dbReference type="ARBA" id="ARBA00023027"/>
    </source>
</evidence>
<dbReference type="PANTHER" id="PTHR12684:SF2">
    <property type="entry name" value="TRNA 2'-PHOSPHOTRANSFERASE 1"/>
    <property type="match status" value="1"/>
</dbReference>
<evidence type="ECO:0000256" key="4">
    <source>
        <dbReference type="ARBA" id="ARBA00025212"/>
    </source>
</evidence>
<proteinExistence type="inferred from homology"/>
<keyword evidence="7" id="KW-1185">Reference proteome</keyword>
<dbReference type="InterPro" id="IPR042081">
    <property type="entry name" value="RNA_2'-PTrans_C"/>
</dbReference>
<keyword evidence="2 5" id="KW-0808">Transferase</keyword>
<dbReference type="PANTHER" id="PTHR12684">
    <property type="entry name" value="PUTATIVE PHOSPHOTRANSFERASE"/>
    <property type="match status" value="1"/>
</dbReference>
<dbReference type="EMBL" id="CAJHCP010000008">
    <property type="protein sequence ID" value="CAD6543334.1"/>
    <property type="molecule type" value="Genomic_DNA"/>
</dbReference>
<comment type="similarity">
    <text evidence="1 5">Belongs to the KptA/TPT1 family.</text>
</comment>
<organism evidence="6 7">
    <name type="scientific">Paraburkholderia metrosideri</name>
    <dbReference type="NCBI Taxonomy" id="580937"/>
    <lineage>
        <taxon>Bacteria</taxon>
        <taxon>Pseudomonadati</taxon>
        <taxon>Pseudomonadota</taxon>
        <taxon>Betaproteobacteria</taxon>
        <taxon>Burkholderiales</taxon>
        <taxon>Burkholderiaceae</taxon>
        <taxon>Paraburkholderia</taxon>
    </lineage>
</organism>
<dbReference type="Gene3D" id="1.10.10.970">
    <property type="entry name" value="RNA 2'-phosphotransferase, Tpt1/KptA family, N-terminal domain"/>
    <property type="match status" value="1"/>
</dbReference>
<accession>A0ABM8NTY3</accession>
<reference evidence="6 7" key="1">
    <citation type="submission" date="2020-10" db="EMBL/GenBank/DDBJ databases">
        <authorList>
            <person name="Peeters C."/>
        </authorList>
    </citation>
    <scope>NUCLEOTIDE SEQUENCE [LARGE SCALE GENOMIC DNA]</scope>
    <source>
        <strain evidence="6 7">LMG 28140</strain>
    </source>
</reference>
<evidence type="ECO:0000256" key="2">
    <source>
        <dbReference type="ARBA" id="ARBA00022679"/>
    </source>
</evidence>
<comment type="caution">
    <text evidence="6">The sequence shown here is derived from an EMBL/GenBank/DDBJ whole genome shotgun (WGS) entry which is preliminary data.</text>
</comment>
<gene>
    <name evidence="6" type="primary">kptA_3</name>
    <name evidence="5" type="synonym">kptA</name>
    <name evidence="6" type="ORF">LMG28140_03905</name>
</gene>
<sequence>MRYLSKHSARLHMYMNMKNDTHMPTELLAVSRLLSKILRHEPELIGIKLDSQGWVSVAELTRAIERTARTAGASKRLRTLPTITKEVIQAVVATSDKRRFTLSPDGSRIRAAQGHSIGVSLGYAVTEPPAVLYHGTAWSNWKSIAVEGLTTQARHAVHLSTDVETATRVGARHGRPLVLVVDAGRMHVDGYAFSRSDNGVWPVQAVPAAYLAQHGPREQGSKS</sequence>
<evidence type="ECO:0000313" key="6">
    <source>
        <dbReference type="EMBL" id="CAD6543334.1"/>
    </source>
</evidence>
<protein>
    <recommendedName>
        <fullName evidence="5">Probable RNA 2'-phosphotransferase</fullName>
        <ecNumber evidence="5">2.7.1.-</ecNumber>
    </recommendedName>
</protein>
<dbReference type="EC" id="2.7.1.-" evidence="5"/>
<keyword evidence="3 5" id="KW-0520">NAD</keyword>